<evidence type="ECO:0000313" key="1">
    <source>
        <dbReference type="EMBL" id="MCG5031702.1"/>
    </source>
</evidence>
<accession>A0ABS9MTI2</accession>
<protein>
    <submittedName>
        <fullName evidence="1">Uncharacterized protein</fullName>
    </submittedName>
</protein>
<evidence type="ECO:0000313" key="2">
    <source>
        <dbReference type="Proteomes" id="UP001297600"/>
    </source>
</evidence>
<proteinExistence type="predicted"/>
<dbReference type="EMBL" id="JAKNCT010000012">
    <property type="protein sequence ID" value="MCG5031702.1"/>
    <property type="molecule type" value="Genomic_DNA"/>
</dbReference>
<keyword evidence="2" id="KW-1185">Reference proteome</keyword>
<name>A0ABS9MTI2_9BURK</name>
<gene>
    <name evidence="1" type="ORF">MAF45_09650</name>
</gene>
<dbReference type="Proteomes" id="UP001297600">
    <property type="component" value="Unassembled WGS sequence"/>
</dbReference>
<dbReference type="RefSeq" id="WP_237980135.1">
    <property type="nucleotide sequence ID" value="NZ_JAKNCT010000012.1"/>
</dbReference>
<comment type="caution">
    <text evidence="1">The sequence shown here is derived from an EMBL/GenBank/DDBJ whole genome shotgun (WGS) entry which is preliminary data.</text>
</comment>
<reference evidence="1 2" key="1">
    <citation type="submission" date="2022-02" db="EMBL/GenBank/DDBJ databases">
        <title>Mesosutterella porci, a novel member of the family Sutterellaceae from pig feces.</title>
        <authorList>
            <person name="Wylensek D."/>
            <person name="Clavel T."/>
        </authorList>
    </citation>
    <scope>NUCLEOTIDE SEQUENCE [LARGE SCALE GENOMIC DNA]</scope>
    <source>
        <strain evidence="2">oilRF-744-wt-GAM-9</strain>
    </source>
</reference>
<sequence length="176" mass="20687">MPKSKRPRKPHRRVDVQAGWSAAQKLCNYLIRGYGGWSDSDRNEFAGHFLEPVTALRYSDPKDDLRPLFALAKAQMVLAWGLTSWYVTEGREYERDEIAAANQALQVAFNVWLDHRRMLYPQLKVARELMRDRFENMTTYFEPYEISSQRYTMAHGAGFYDRAEAELDGRLRFKRN</sequence>
<organism evidence="1 2">
    <name type="scientific">Mesosutterella porci</name>
    <dbReference type="NCBI Taxonomy" id="2915351"/>
    <lineage>
        <taxon>Bacteria</taxon>
        <taxon>Pseudomonadati</taxon>
        <taxon>Pseudomonadota</taxon>
        <taxon>Betaproteobacteria</taxon>
        <taxon>Burkholderiales</taxon>
        <taxon>Sutterellaceae</taxon>
        <taxon>Mesosutterella</taxon>
    </lineage>
</organism>